<dbReference type="PROSITE" id="PS51406">
    <property type="entry name" value="FIBRINOGEN_C_2"/>
    <property type="match status" value="1"/>
</dbReference>
<dbReference type="InterPro" id="IPR002181">
    <property type="entry name" value="Fibrinogen_a/b/g_C_dom"/>
</dbReference>
<keyword evidence="1" id="KW-1015">Disulfide bond</keyword>
<dbReference type="Proteomes" id="UP001159428">
    <property type="component" value="Unassembled WGS sequence"/>
</dbReference>
<protein>
    <recommendedName>
        <fullName evidence="2">Fibrinogen C-terminal domain-containing protein</fullName>
    </recommendedName>
</protein>
<dbReference type="InterPro" id="IPR036056">
    <property type="entry name" value="Fibrinogen-like_C"/>
</dbReference>
<dbReference type="Pfam" id="PF00147">
    <property type="entry name" value="Fibrinogen_C"/>
    <property type="match status" value="1"/>
</dbReference>
<dbReference type="AlphaFoldDB" id="A0AAU9XA00"/>
<evidence type="ECO:0000313" key="3">
    <source>
        <dbReference type="EMBL" id="CAH3141124.1"/>
    </source>
</evidence>
<feature type="domain" description="Fibrinogen C-terminal" evidence="2">
    <location>
        <begin position="1"/>
        <end position="131"/>
    </location>
</feature>
<organism evidence="3 4">
    <name type="scientific">Pocillopora meandrina</name>
    <dbReference type="NCBI Taxonomy" id="46732"/>
    <lineage>
        <taxon>Eukaryota</taxon>
        <taxon>Metazoa</taxon>
        <taxon>Cnidaria</taxon>
        <taxon>Anthozoa</taxon>
        <taxon>Hexacorallia</taxon>
        <taxon>Scleractinia</taxon>
        <taxon>Astrocoeniina</taxon>
        <taxon>Pocilloporidae</taxon>
        <taxon>Pocillopora</taxon>
    </lineage>
</organism>
<evidence type="ECO:0000256" key="1">
    <source>
        <dbReference type="ARBA" id="ARBA00023157"/>
    </source>
</evidence>
<dbReference type="SMART" id="SM00186">
    <property type="entry name" value="FBG"/>
    <property type="match status" value="1"/>
</dbReference>
<dbReference type="GO" id="GO:0005615">
    <property type="term" value="C:extracellular space"/>
    <property type="evidence" value="ECO:0007669"/>
    <property type="project" value="TreeGrafter"/>
</dbReference>
<name>A0AAU9XA00_9CNID</name>
<comment type="caution">
    <text evidence="3">The sequence shown here is derived from an EMBL/GenBank/DDBJ whole genome shotgun (WGS) entry which is preliminary data.</text>
</comment>
<dbReference type="SUPFAM" id="SSF56496">
    <property type="entry name" value="Fibrinogen C-terminal domain-like"/>
    <property type="match status" value="1"/>
</dbReference>
<dbReference type="PANTHER" id="PTHR19143">
    <property type="entry name" value="FIBRINOGEN/TENASCIN/ANGIOPOEITIN"/>
    <property type="match status" value="1"/>
</dbReference>
<dbReference type="InterPro" id="IPR014716">
    <property type="entry name" value="Fibrinogen_a/b/g_C_1"/>
</dbReference>
<dbReference type="EMBL" id="CALNXJ010000035">
    <property type="protein sequence ID" value="CAH3141124.1"/>
    <property type="molecule type" value="Genomic_DNA"/>
</dbReference>
<reference evidence="3 4" key="1">
    <citation type="submission" date="2022-05" db="EMBL/GenBank/DDBJ databases">
        <authorList>
            <consortium name="Genoscope - CEA"/>
            <person name="William W."/>
        </authorList>
    </citation>
    <scope>NUCLEOTIDE SEQUENCE [LARGE SCALE GENOMIC DNA]</scope>
</reference>
<sequence>MLRVDLEDFEGNITYAEYTNFNVADEAYKYRLFVEGYNGTAGDSMTKRAYMKFHFSNMEFSTNDQDNDGYYFQCSRSYKGAWWYKSCHQSKLNGLYLNGSHLSNADGVNWLSFRGHRYSLKRTKMKVKTIA</sequence>
<dbReference type="PROSITE" id="PS00514">
    <property type="entry name" value="FIBRINOGEN_C_1"/>
    <property type="match status" value="1"/>
</dbReference>
<evidence type="ECO:0000259" key="2">
    <source>
        <dbReference type="PROSITE" id="PS51406"/>
    </source>
</evidence>
<dbReference type="InterPro" id="IPR020837">
    <property type="entry name" value="Fibrinogen_CS"/>
</dbReference>
<keyword evidence="4" id="KW-1185">Reference proteome</keyword>
<gene>
    <name evidence="3" type="ORF">PMEA_00019609</name>
</gene>
<dbReference type="PANTHER" id="PTHR19143:SF458">
    <property type="entry name" value="FIBRINOGEN C-TERMINAL DOMAIN-CONTAINING PROTEIN-RELATED"/>
    <property type="match status" value="1"/>
</dbReference>
<accession>A0AAU9XA00</accession>
<proteinExistence type="predicted"/>
<evidence type="ECO:0000313" key="4">
    <source>
        <dbReference type="Proteomes" id="UP001159428"/>
    </source>
</evidence>
<dbReference type="InterPro" id="IPR050373">
    <property type="entry name" value="Fibrinogen_C-term_domain"/>
</dbReference>
<dbReference type="Gene3D" id="3.90.215.10">
    <property type="entry name" value="Gamma Fibrinogen, chain A, domain 1"/>
    <property type="match status" value="1"/>
</dbReference>